<keyword evidence="7" id="KW-1185">Reference proteome</keyword>
<evidence type="ECO:0000259" key="5">
    <source>
        <dbReference type="PROSITE" id="PS51387"/>
    </source>
</evidence>
<evidence type="ECO:0000313" key="6">
    <source>
        <dbReference type="EMBL" id="KAK4214117.1"/>
    </source>
</evidence>
<dbReference type="Gene3D" id="3.30.43.10">
    <property type="entry name" value="Uridine Diphospho-n-acetylenolpyruvylglucosamine Reductase, domain 2"/>
    <property type="match status" value="1"/>
</dbReference>
<dbReference type="GO" id="GO:0071949">
    <property type="term" value="F:FAD binding"/>
    <property type="evidence" value="ECO:0007669"/>
    <property type="project" value="InterPro"/>
</dbReference>
<dbReference type="InterPro" id="IPR006094">
    <property type="entry name" value="Oxid_FAD_bind_N"/>
</dbReference>
<name>A0AAN7B8M4_9PEZI</name>
<proteinExistence type="inferred from homology"/>
<dbReference type="EMBL" id="MU858098">
    <property type="protein sequence ID" value="KAK4214117.1"/>
    <property type="molecule type" value="Genomic_DNA"/>
</dbReference>
<evidence type="ECO:0000256" key="1">
    <source>
        <dbReference type="ARBA" id="ARBA00005466"/>
    </source>
</evidence>
<feature type="domain" description="FAD-binding PCMH-type" evidence="5">
    <location>
        <begin position="55"/>
        <end position="249"/>
    </location>
</feature>
<dbReference type="InterPro" id="IPR016166">
    <property type="entry name" value="FAD-bd_PCMH"/>
</dbReference>
<dbReference type="GO" id="GO:0016491">
    <property type="term" value="F:oxidoreductase activity"/>
    <property type="evidence" value="ECO:0007669"/>
    <property type="project" value="UniProtKB-KW"/>
</dbReference>
<dbReference type="InterPro" id="IPR050416">
    <property type="entry name" value="FAD-linked_Oxidoreductase"/>
</dbReference>
<evidence type="ECO:0000313" key="7">
    <source>
        <dbReference type="Proteomes" id="UP001301769"/>
    </source>
</evidence>
<sequence>MLTDPAQIHHSAPAAAPAPAVSIQESLRHAGLEVLLPSDEAYSTRQESYFSKTASRLVPACIIRPRSALDVSSAIRILSSGEGHRFAVRSGGHAPNVGASNIDGGITLDLGLLNWTRVVTSTQSSSNINIEQNGESSASSNDEVLVDIGPGDRWANVYSKLHQLGLAVPGGREGGVGVGGLILGGGNTYFTASHGFACDNVVAFEVVLAPDGRIVTASADENSDLFWALKGGGNNLGVVTNFRMRALPGQNNIWGGLTIMPWDIKDLAADALVEFTERVHEDVDANLMLFYIYQPHMAKLGIIAVYAHVGAVANAPAYEKLMSLPASHTDVKMTSLADLVAYNKLPLGFHSIWFTATFKNDARIASHAAALHEQLVTKITTEIAPDGDFWAMCLFQPLPRICTKPRDNALGLPSEHDALLVQTSVMVRTPEQEALAYPLCKAYLEAVRKFAAKPEIDGYLDWEYINYADASQDPLRSYGKANVDRLKAVARKYDPQQVFQKLCMGGFKIGDVDLYYAGRNVNNEG</sequence>
<evidence type="ECO:0000256" key="2">
    <source>
        <dbReference type="ARBA" id="ARBA00022630"/>
    </source>
</evidence>
<dbReference type="InterPro" id="IPR016167">
    <property type="entry name" value="FAD-bd_PCMH_sub1"/>
</dbReference>
<keyword evidence="4" id="KW-0560">Oxidoreductase</keyword>
<dbReference type="AlphaFoldDB" id="A0AAN7B8M4"/>
<comment type="caution">
    <text evidence="6">The sequence shown here is derived from an EMBL/GenBank/DDBJ whole genome shotgun (WGS) entry which is preliminary data.</text>
</comment>
<keyword evidence="2" id="KW-0285">Flavoprotein</keyword>
<evidence type="ECO:0000256" key="3">
    <source>
        <dbReference type="ARBA" id="ARBA00022827"/>
    </source>
</evidence>
<protein>
    <recommendedName>
        <fullName evidence="5">FAD-binding PCMH-type domain-containing protein</fullName>
    </recommendedName>
</protein>
<evidence type="ECO:0000256" key="4">
    <source>
        <dbReference type="ARBA" id="ARBA00023002"/>
    </source>
</evidence>
<dbReference type="SUPFAM" id="SSF56176">
    <property type="entry name" value="FAD-binding/transporter-associated domain-like"/>
    <property type="match status" value="1"/>
</dbReference>
<dbReference type="Gene3D" id="3.40.462.20">
    <property type="match status" value="1"/>
</dbReference>
<dbReference type="Pfam" id="PF01565">
    <property type="entry name" value="FAD_binding_4"/>
    <property type="match status" value="1"/>
</dbReference>
<keyword evidence="3" id="KW-0274">FAD</keyword>
<gene>
    <name evidence="6" type="ORF">QBC37DRAFT_421736</name>
</gene>
<dbReference type="Proteomes" id="UP001301769">
    <property type="component" value="Unassembled WGS sequence"/>
</dbReference>
<dbReference type="Pfam" id="PF08031">
    <property type="entry name" value="BBE"/>
    <property type="match status" value="1"/>
</dbReference>
<dbReference type="InterPro" id="IPR012951">
    <property type="entry name" value="BBE"/>
</dbReference>
<reference evidence="6" key="1">
    <citation type="journal article" date="2023" name="Mol. Phylogenet. Evol.">
        <title>Genome-scale phylogeny and comparative genomics of the fungal order Sordariales.</title>
        <authorList>
            <person name="Hensen N."/>
            <person name="Bonometti L."/>
            <person name="Westerberg I."/>
            <person name="Brannstrom I.O."/>
            <person name="Guillou S."/>
            <person name="Cros-Aarteil S."/>
            <person name="Calhoun S."/>
            <person name="Haridas S."/>
            <person name="Kuo A."/>
            <person name="Mondo S."/>
            <person name="Pangilinan J."/>
            <person name="Riley R."/>
            <person name="LaButti K."/>
            <person name="Andreopoulos B."/>
            <person name="Lipzen A."/>
            <person name="Chen C."/>
            <person name="Yan M."/>
            <person name="Daum C."/>
            <person name="Ng V."/>
            <person name="Clum A."/>
            <person name="Steindorff A."/>
            <person name="Ohm R.A."/>
            <person name="Martin F."/>
            <person name="Silar P."/>
            <person name="Natvig D.O."/>
            <person name="Lalanne C."/>
            <person name="Gautier V."/>
            <person name="Ament-Velasquez S.L."/>
            <person name="Kruys A."/>
            <person name="Hutchinson M.I."/>
            <person name="Powell A.J."/>
            <person name="Barry K."/>
            <person name="Miller A.N."/>
            <person name="Grigoriev I.V."/>
            <person name="Debuchy R."/>
            <person name="Gladieux P."/>
            <person name="Hiltunen Thoren M."/>
            <person name="Johannesson H."/>
        </authorList>
    </citation>
    <scope>NUCLEOTIDE SEQUENCE</scope>
    <source>
        <strain evidence="6">PSN293</strain>
    </source>
</reference>
<dbReference type="InterPro" id="IPR016169">
    <property type="entry name" value="FAD-bd_PCMH_sub2"/>
</dbReference>
<dbReference type="Gene3D" id="3.30.465.10">
    <property type="match status" value="1"/>
</dbReference>
<dbReference type="InterPro" id="IPR036318">
    <property type="entry name" value="FAD-bd_PCMH-like_sf"/>
</dbReference>
<dbReference type="PANTHER" id="PTHR42973">
    <property type="entry name" value="BINDING OXIDOREDUCTASE, PUTATIVE (AFU_ORTHOLOGUE AFUA_1G17690)-RELATED"/>
    <property type="match status" value="1"/>
</dbReference>
<dbReference type="PANTHER" id="PTHR42973:SF53">
    <property type="entry name" value="FAD-BINDING PCMH-TYPE DOMAIN-CONTAINING PROTEIN-RELATED"/>
    <property type="match status" value="1"/>
</dbReference>
<organism evidence="6 7">
    <name type="scientific">Rhypophila decipiens</name>
    <dbReference type="NCBI Taxonomy" id="261697"/>
    <lineage>
        <taxon>Eukaryota</taxon>
        <taxon>Fungi</taxon>
        <taxon>Dikarya</taxon>
        <taxon>Ascomycota</taxon>
        <taxon>Pezizomycotina</taxon>
        <taxon>Sordariomycetes</taxon>
        <taxon>Sordariomycetidae</taxon>
        <taxon>Sordariales</taxon>
        <taxon>Naviculisporaceae</taxon>
        <taxon>Rhypophila</taxon>
    </lineage>
</organism>
<dbReference type="PROSITE" id="PS51387">
    <property type="entry name" value="FAD_PCMH"/>
    <property type="match status" value="1"/>
</dbReference>
<comment type="similarity">
    <text evidence="1">Belongs to the oxygen-dependent FAD-linked oxidoreductase family.</text>
</comment>
<accession>A0AAN7B8M4</accession>
<reference evidence="6" key="2">
    <citation type="submission" date="2023-05" db="EMBL/GenBank/DDBJ databases">
        <authorList>
            <consortium name="Lawrence Berkeley National Laboratory"/>
            <person name="Steindorff A."/>
            <person name="Hensen N."/>
            <person name="Bonometti L."/>
            <person name="Westerberg I."/>
            <person name="Brannstrom I.O."/>
            <person name="Guillou S."/>
            <person name="Cros-Aarteil S."/>
            <person name="Calhoun S."/>
            <person name="Haridas S."/>
            <person name="Kuo A."/>
            <person name="Mondo S."/>
            <person name="Pangilinan J."/>
            <person name="Riley R."/>
            <person name="Labutti K."/>
            <person name="Andreopoulos B."/>
            <person name="Lipzen A."/>
            <person name="Chen C."/>
            <person name="Yanf M."/>
            <person name="Daum C."/>
            <person name="Ng V."/>
            <person name="Clum A."/>
            <person name="Ohm R."/>
            <person name="Martin F."/>
            <person name="Silar P."/>
            <person name="Natvig D."/>
            <person name="Lalanne C."/>
            <person name="Gautier V."/>
            <person name="Ament-Velasquez S.L."/>
            <person name="Kruys A."/>
            <person name="Hutchinson M.I."/>
            <person name="Powell A.J."/>
            <person name="Barry K."/>
            <person name="Miller A.N."/>
            <person name="Grigoriev I.V."/>
            <person name="Debuchy R."/>
            <person name="Gladieux P."/>
            <person name="Thoren M.H."/>
            <person name="Johannesson H."/>
        </authorList>
    </citation>
    <scope>NUCLEOTIDE SEQUENCE</scope>
    <source>
        <strain evidence="6">PSN293</strain>
    </source>
</reference>